<organism evidence="2 3">
    <name type="scientific">Lophiotrema nucula</name>
    <dbReference type="NCBI Taxonomy" id="690887"/>
    <lineage>
        <taxon>Eukaryota</taxon>
        <taxon>Fungi</taxon>
        <taxon>Dikarya</taxon>
        <taxon>Ascomycota</taxon>
        <taxon>Pezizomycotina</taxon>
        <taxon>Dothideomycetes</taxon>
        <taxon>Pleosporomycetidae</taxon>
        <taxon>Pleosporales</taxon>
        <taxon>Lophiotremataceae</taxon>
        <taxon>Lophiotrema</taxon>
    </lineage>
</organism>
<sequence>MPNTSKACVTCKRRKIKCGTVETLEQHLAAQFPRRLNVWVSSAAANLFPGNGYSPKDSDRSWRFDYLDLDTTSLALPTACCVSALFFSSKRSAATQDVKSAASYYCKALAQLSSNLQDPQRMLAPANIAAVNLLGVYELAAFDNGRGWMAHAGGLARLIATRGPESHLQEPARMYYKICRLQILSQALVMRQRTFLDEPAWSSAVIWQDTPILSTLTQLVDMLAVIPGLLECSDGVSDIPDPYGLTVRDKNSR</sequence>
<dbReference type="InterPro" id="IPR001138">
    <property type="entry name" value="Zn2Cys6_DnaBD"/>
</dbReference>
<evidence type="ECO:0000256" key="1">
    <source>
        <dbReference type="ARBA" id="ARBA00023242"/>
    </source>
</evidence>
<dbReference type="GO" id="GO:0000981">
    <property type="term" value="F:DNA-binding transcription factor activity, RNA polymerase II-specific"/>
    <property type="evidence" value="ECO:0007669"/>
    <property type="project" value="InterPro"/>
</dbReference>
<evidence type="ECO:0000313" key="3">
    <source>
        <dbReference type="Proteomes" id="UP000799770"/>
    </source>
</evidence>
<dbReference type="PANTHER" id="PTHR38111:SF2">
    <property type="entry name" value="FINGER DOMAIN PROTEIN, PUTATIVE (AFU_ORTHOLOGUE AFUA_1G01560)-RELATED"/>
    <property type="match status" value="1"/>
</dbReference>
<proteinExistence type="predicted"/>
<dbReference type="InterPro" id="IPR053178">
    <property type="entry name" value="Osmoadaptation_assoc"/>
</dbReference>
<reference evidence="2" key="1">
    <citation type="journal article" date="2020" name="Stud. Mycol.">
        <title>101 Dothideomycetes genomes: a test case for predicting lifestyles and emergence of pathogens.</title>
        <authorList>
            <person name="Haridas S."/>
            <person name="Albert R."/>
            <person name="Binder M."/>
            <person name="Bloem J."/>
            <person name="Labutti K."/>
            <person name="Salamov A."/>
            <person name="Andreopoulos B."/>
            <person name="Baker S."/>
            <person name="Barry K."/>
            <person name="Bills G."/>
            <person name="Bluhm B."/>
            <person name="Cannon C."/>
            <person name="Castanera R."/>
            <person name="Culley D."/>
            <person name="Daum C."/>
            <person name="Ezra D."/>
            <person name="Gonzalez J."/>
            <person name="Henrissat B."/>
            <person name="Kuo A."/>
            <person name="Liang C."/>
            <person name="Lipzen A."/>
            <person name="Lutzoni F."/>
            <person name="Magnuson J."/>
            <person name="Mondo S."/>
            <person name="Nolan M."/>
            <person name="Ohm R."/>
            <person name="Pangilinan J."/>
            <person name="Park H.-J."/>
            <person name="Ramirez L."/>
            <person name="Alfaro M."/>
            <person name="Sun H."/>
            <person name="Tritt A."/>
            <person name="Yoshinaga Y."/>
            <person name="Zwiers L.-H."/>
            <person name="Turgeon B."/>
            <person name="Goodwin S."/>
            <person name="Spatafora J."/>
            <person name="Crous P."/>
            <person name="Grigoriev I."/>
        </authorList>
    </citation>
    <scope>NUCLEOTIDE SEQUENCE</scope>
    <source>
        <strain evidence="2">CBS 627.86</strain>
    </source>
</reference>
<name>A0A6A5ZM81_9PLEO</name>
<dbReference type="CDD" id="cd00067">
    <property type="entry name" value="GAL4"/>
    <property type="match status" value="1"/>
</dbReference>
<keyword evidence="1" id="KW-0539">Nucleus</keyword>
<dbReference type="OrthoDB" id="4491390at2759"/>
<accession>A0A6A5ZM81</accession>
<evidence type="ECO:0008006" key="4">
    <source>
        <dbReference type="Google" id="ProtNLM"/>
    </source>
</evidence>
<gene>
    <name evidence="2" type="ORF">BDV96DRAFT_674600</name>
</gene>
<dbReference type="GO" id="GO:0008270">
    <property type="term" value="F:zinc ion binding"/>
    <property type="evidence" value="ECO:0007669"/>
    <property type="project" value="InterPro"/>
</dbReference>
<keyword evidence="3" id="KW-1185">Reference proteome</keyword>
<dbReference type="EMBL" id="ML977314">
    <property type="protein sequence ID" value="KAF2120276.1"/>
    <property type="molecule type" value="Genomic_DNA"/>
</dbReference>
<dbReference type="Proteomes" id="UP000799770">
    <property type="component" value="Unassembled WGS sequence"/>
</dbReference>
<dbReference type="AlphaFoldDB" id="A0A6A5ZM81"/>
<dbReference type="PANTHER" id="PTHR38111">
    <property type="entry name" value="ZN(2)-C6 FUNGAL-TYPE DOMAIN-CONTAINING PROTEIN-RELATED"/>
    <property type="match status" value="1"/>
</dbReference>
<protein>
    <recommendedName>
        <fullName evidence="4">Zn(2)-C6 fungal-type domain-containing protein</fullName>
    </recommendedName>
</protein>
<evidence type="ECO:0000313" key="2">
    <source>
        <dbReference type="EMBL" id="KAF2120276.1"/>
    </source>
</evidence>